<keyword evidence="3 5" id="KW-1133">Transmembrane helix</keyword>
<accession>A0A844YY40</accession>
<organism evidence="6 7">
    <name type="scientific">Alteraurantiacibacter buctensis</name>
    <dbReference type="NCBI Taxonomy" id="1503981"/>
    <lineage>
        <taxon>Bacteria</taxon>
        <taxon>Pseudomonadati</taxon>
        <taxon>Pseudomonadota</taxon>
        <taxon>Alphaproteobacteria</taxon>
        <taxon>Sphingomonadales</taxon>
        <taxon>Erythrobacteraceae</taxon>
        <taxon>Alteraurantiacibacter</taxon>
    </lineage>
</organism>
<feature type="transmembrane region" description="Helical" evidence="5">
    <location>
        <begin position="204"/>
        <end position="228"/>
    </location>
</feature>
<dbReference type="InterPro" id="IPR051085">
    <property type="entry name" value="MB_O-acyltransferase"/>
</dbReference>
<reference evidence="6 7" key="1">
    <citation type="submission" date="2019-12" db="EMBL/GenBank/DDBJ databases">
        <title>Genomic-based taxomic classification of the family Erythrobacteraceae.</title>
        <authorList>
            <person name="Xu L."/>
        </authorList>
    </citation>
    <scope>NUCLEOTIDE SEQUENCE [LARGE SCALE GENOMIC DNA]</scope>
    <source>
        <strain evidence="6 7">M0322</strain>
    </source>
</reference>
<keyword evidence="2 5" id="KW-0812">Transmembrane</keyword>
<dbReference type="OrthoDB" id="139172at2"/>
<dbReference type="Proteomes" id="UP000466966">
    <property type="component" value="Unassembled WGS sequence"/>
</dbReference>
<dbReference type="InterPro" id="IPR004299">
    <property type="entry name" value="MBOAT_fam"/>
</dbReference>
<keyword evidence="7" id="KW-1185">Reference proteome</keyword>
<feature type="transmembrane region" description="Helical" evidence="5">
    <location>
        <begin position="37"/>
        <end position="60"/>
    </location>
</feature>
<dbReference type="PANTHER" id="PTHR13285:SF23">
    <property type="entry name" value="TEICHOIC ACID D-ALANYLTRANSFERASE"/>
    <property type="match status" value="1"/>
</dbReference>
<dbReference type="GO" id="GO:0016746">
    <property type="term" value="F:acyltransferase activity"/>
    <property type="evidence" value="ECO:0007669"/>
    <property type="project" value="TreeGrafter"/>
</dbReference>
<evidence type="ECO:0000256" key="3">
    <source>
        <dbReference type="ARBA" id="ARBA00022989"/>
    </source>
</evidence>
<gene>
    <name evidence="6" type="ORF">GRI99_09560</name>
</gene>
<comment type="subcellular location">
    <subcellularLocation>
        <location evidence="1">Membrane</location>
        <topology evidence="1">Multi-pass membrane protein</topology>
    </subcellularLocation>
</comment>
<evidence type="ECO:0000256" key="2">
    <source>
        <dbReference type="ARBA" id="ARBA00022692"/>
    </source>
</evidence>
<sequence length="358" mass="40207">MIDLATLLIVASCVAVVLAWLVPRSWAFDIVALWTMAILAWLSWPTALWLALVTLLTPLVLQAGERTPFRGAVAGSWAAVLLAGFVAAQVMVSQVWIGAAFFTLRALHVIGDWWLGRQAAPGLRAHWRYQLFLPVLFVGPIHRLPHFVRQVERRRWDPADFAAGAERALTGLFWATVFGEYLVGIARQQLLPHSVGPQDFAVDWLASVLDWVALYFVFAGLTGVALGLSRMAGLTLEENFDHPWRARNLIDFWTRWHMSLTSWCRDYVFTPVTALTRSPVAGLFAAMLVVGLWHEISLYYVLWSAWQAGGVLINHMAGRHLPLHRVPDLARRICAPFLILGWLSLARPVIVRLLEIVQ</sequence>
<evidence type="ECO:0000313" key="6">
    <source>
        <dbReference type="EMBL" id="MXO71880.1"/>
    </source>
</evidence>
<proteinExistence type="predicted"/>
<protein>
    <recommendedName>
        <fullName evidence="8">MBOAT family protein</fullName>
    </recommendedName>
</protein>
<evidence type="ECO:0000256" key="4">
    <source>
        <dbReference type="ARBA" id="ARBA00023136"/>
    </source>
</evidence>
<dbReference type="GO" id="GO:0016020">
    <property type="term" value="C:membrane"/>
    <property type="evidence" value="ECO:0007669"/>
    <property type="project" value="UniProtKB-SubCell"/>
</dbReference>
<dbReference type="RefSeq" id="WP_160771816.1">
    <property type="nucleotide sequence ID" value="NZ_WTYV01000003.1"/>
</dbReference>
<evidence type="ECO:0008006" key="8">
    <source>
        <dbReference type="Google" id="ProtNLM"/>
    </source>
</evidence>
<dbReference type="AlphaFoldDB" id="A0A844YY40"/>
<feature type="transmembrane region" description="Helical" evidence="5">
    <location>
        <begin position="329"/>
        <end position="350"/>
    </location>
</feature>
<evidence type="ECO:0000256" key="5">
    <source>
        <dbReference type="SAM" id="Phobius"/>
    </source>
</evidence>
<dbReference type="Pfam" id="PF03062">
    <property type="entry name" value="MBOAT"/>
    <property type="match status" value="1"/>
</dbReference>
<evidence type="ECO:0000256" key="1">
    <source>
        <dbReference type="ARBA" id="ARBA00004141"/>
    </source>
</evidence>
<comment type="caution">
    <text evidence="6">The sequence shown here is derived from an EMBL/GenBank/DDBJ whole genome shotgun (WGS) entry which is preliminary data.</text>
</comment>
<keyword evidence="4 5" id="KW-0472">Membrane</keyword>
<dbReference type="PANTHER" id="PTHR13285">
    <property type="entry name" value="ACYLTRANSFERASE"/>
    <property type="match status" value="1"/>
</dbReference>
<name>A0A844YY40_9SPHN</name>
<feature type="transmembrane region" description="Helical" evidence="5">
    <location>
        <begin position="72"/>
        <end position="90"/>
    </location>
</feature>
<feature type="transmembrane region" description="Helical" evidence="5">
    <location>
        <begin position="267"/>
        <end position="292"/>
    </location>
</feature>
<evidence type="ECO:0000313" key="7">
    <source>
        <dbReference type="Proteomes" id="UP000466966"/>
    </source>
</evidence>
<dbReference type="EMBL" id="WTYV01000003">
    <property type="protein sequence ID" value="MXO71880.1"/>
    <property type="molecule type" value="Genomic_DNA"/>
</dbReference>